<sequence>MASNNTSYCRCVVSFEGVIKNEKTKSDNQRYICKHCKRTRGGSYIYKLDVNENIIQFTKEDFGIRSTARVLKISITTLLKRIVSIAKNIIQPVISKGKIYEVDEMRTFVGYKHNLIWLVYALERDSKKLVSFNVGKKYKPIKQRFYL</sequence>
<accession>A0ABU9HJR4</accession>
<protein>
    <recommendedName>
        <fullName evidence="3">Transposase</fullName>
    </recommendedName>
</protein>
<proteinExistence type="predicted"/>
<evidence type="ECO:0000313" key="2">
    <source>
        <dbReference type="Proteomes" id="UP001398556"/>
    </source>
</evidence>
<gene>
    <name evidence="1" type="ORF">AAEO59_04755</name>
</gene>
<dbReference type="RefSeq" id="WP_341699595.1">
    <property type="nucleotide sequence ID" value="NZ_JBBYHU010000006.1"/>
</dbReference>
<dbReference type="Proteomes" id="UP001398556">
    <property type="component" value="Unassembled WGS sequence"/>
</dbReference>
<evidence type="ECO:0000313" key="1">
    <source>
        <dbReference type="EMBL" id="MEL1240351.1"/>
    </source>
</evidence>
<organism evidence="1 2">
    <name type="scientific">Flavobacterium flavipallidum</name>
    <dbReference type="NCBI Taxonomy" id="3139140"/>
    <lineage>
        <taxon>Bacteria</taxon>
        <taxon>Pseudomonadati</taxon>
        <taxon>Bacteroidota</taxon>
        <taxon>Flavobacteriia</taxon>
        <taxon>Flavobacteriales</taxon>
        <taxon>Flavobacteriaceae</taxon>
        <taxon>Flavobacterium</taxon>
    </lineage>
</organism>
<keyword evidence="2" id="KW-1185">Reference proteome</keyword>
<reference evidence="1 2" key="1">
    <citation type="submission" date="2024-04" db="EMBL/GenBank/DDBJ databases">
        <title>Flavobacterium sp. DGU99 16S ribosomal RNA gene Genome sequencing and assembly.</title>
        <authorList>
            <person name="Park S."/>
        </authorList>
    </citation>
    <scope>NUCLEOTIDE SEQUENCE [LARGE SCALE GENOMIC DNA]</scope>
    <source>
        <strain evidence="1 2">DGU99</strain>
    </source>
</reference>
<evidence type="ECO:0008006" key="3">
    <source>
        <dbReference type="Google" id="ProtNLM"/>
    </source>
</evidence>
<name>A0ABU9HJR4_9FLAO</name>
<dbReference type="EMBL" id="JBBYHU010000006">
    <property type="protein sequence ID" value="MEL1240351.1"/>
    <property type="molecule type" value="Genomic_DNA"/>
</dbReference>
<comment type="caution">
    <text evidence="1">The sequence shown here is derived from an EMBL/GenBank/DDBJ whole genome shotgun (WGS) entry which is preliminary data.</text>
</comment>